<keyword evidence="4" id="KW-1185">Reference proteome</keyword>
<name>A0ABP0WKH5_9BRYO</name>
<evidence type="ECO:0000256" key="2">
    <source>
        <dbReference type="SAM" id="Phobius"/>
    </source>
</evidence>
<keyword evidence="2" id="KW-1133">Transmembrane helix</keyword>
<keyword evidence="2" id="KW-0472">Membrane</keyword>
<proteinExistence type="predicted"/>
<feature type="transmembrane region" description="Helical" evidence="2">
    <location>
        <begin position="102"/>
        <end position="123"/>
    </location>
</feature>
<evidence type="ECO:0000256" key="1">
    <source>
        <dbReference type="SAM" id="MobiDB-lite"/>
    </source>
</evidence>
<sequence length="130" mass="13566">MRKQKHEGPTGATVSGTPVHEGPVLGSPVNGSPAATKPYVGPPAYAPGRELLLFAPPCDNNSAAHPPARASAASSSPALVDQEAGHPAQKSRIKQNRKCRDIVFLLLFLAFGIGFIIESSFGLNKGDPSR</sequence>
<dbReference type="EMBL" id="OZ020113">
    <property type="protein sequence ID" value="CAK9265887.1"/>
    <property type="molecule type" value="Genomic_DNA"/>
</dbReference>
<dbReference type="Proteomes" id="UP001497444">
    <property type="component" value="Chromosome 18"/>
</dbReference>
<feature type="compositionally biased region" description="Low complexity" evidence="1">
    <location>
        <begin position="62"/>
        <end position="78"/>
    </location>
</feature>
<organism evidence="3 4">
    <name type="scientific">Sphagnum jensenii</name>
    <dbReference type="NCBI Taxonomy" id="128206"/>
    <lineage>
        <taxon>Eukaryota</taxon>
        <taxon>Viridiplantae</taxon>
        <taxon>Streptophyta</taxon>
        <taxon>Embryophyta</taxon>
        <taxon>Bryophyta</taxon>
        <taxon>Sphagnophytina</taxon>
        <taxon>Sphagnopsida</taxon>
        <taxon>Sphagnales</taxon>
        <taxon>Sphagnaceae</taxon>
        <taxon>Sphagnum</taxon>
    </lineage>
</organism>
<reference evidence="3" key="1">
    <citation type="submission" date="2024-02" db="EMBL/GenBank/DDBJ databases">
        <authorList>
            <consortium name="ELIXIR-Norway"/>
            <consortium name="Elixir Norway"/>
        </authorList>
    </citation>
    <scope>NUCLEOTIDE SEQUENCE</scope>
</reference>
<feature type="region of interest" description="Disordered" evidence="1">
    <location>
        <begin position="56"/>
        <end position="94"/>
    </location>
</feature>
<gene>
    <name evidence="3" type="ORF">CSSPJE1EN1_LOCUS11365</name>
</gene>
<evidence type="ECO:0000313" key="3">
    <source>
        <dbReference type="EMBL" id="CAK9265887.1"/>
    </source>
</evidence>
<keyword evidence="2" id="KW-0812">Transmembrane</keyword>
<accession>A0ABP0WKH5</accession>
<feature type="region of interest" description="Disordered" evidence="1">
    <location>
        <begin position="1"/>
        <end position="41"/>
    </location>
</feature>
<evidence type="ECO:0000313" key="4">
    <source>
        <dbReference type="Proteomes" id="UP001497444"/>
    </source>
</evidence>
<protein>
    <submittedName>
        <fullName evidence="3">Uncharacterized protein</fullName>
    </submittedName>
</protein>